<dbReference type="PANTHER" id="PTHR46323:SF2">
    <property type="entry name" value="BETA-GALACTOSIDASE"/>
    <property type="match status" value="1"/>
</dbReference>
<dbReference type="InterPro" id="IPR023232">
    <property type="entry name" value="Glyco_hydro_2_AS"/>
</dbReference>
<comment type="catalytic activity">
    <reaction evidence="1 10">
        <text>Hydrolysis of terminal non-reducing beta-D-galactose residues in beta-D-galactosides.</text>
        <dbReference type="EC" id="3.2.1.23"/>
    </reaction>
</comment>
<evidence type="ECO:0000256" key="8">
    <source>
        <dbReference type="ARBA" id="ARBA00023295"/>
    </source>
</evidence>
<dbReference type="Pfam" id="PF00703">
    <property type="entry name" value="Glyco_hydro_2"/>
    <property type="match status" value="1"/>
</dbReference>
<keyword evidence="8 10" id="KW-0326">Glycosidase</keyword>
<evidence type="ECO:0000256" key="3">
    <source>
        <dbReference type="ARBA" id="ARBA00007401"/>
    </source>
</evidence>
<dbReference type="Gene3D" id="2.60.40.10">
    <property type="entry name" value="Immunoglobulins"/>
    <property type="match status" value="2"/>
</dbReference>
<dbReference type="InterPro" id="IPR014718">
    <property type="entry name" value="GH-type_carb-bd"/>
</dbReference>
<dbReference type="InterPro" id="IPR006103">
    <property type="entry name" value="Glyco_hydro_2_cat"/>
</dbReference>
<dbReference type="InterPro" id="IPR011013">
    <property type="entry name" value="Gal_mutarotase_sf_dom"/>
</dbReference>
<dbReference type="InterPro" id="IPR050347">
    <property type="entry name" value="Bact_Beta-galactosidase"/>
</dbReference>
<dbReference type="AlphaFoldDB" id="A0A1G8DDJ0"/>
<dbReference type="SUPFAM" id="SSF49303">
    <property type="entry name" value="beta-Galactosidase/glucuronidase domain"/>
    <property type="match status" value="2"/>
</dbReference>
<feature type="domain" description="Beta galactosidase small chain/" evidence="11">
    <location>
        <begin position="918"/>
        <end position="1190"/>
    </location>
</feature>
<dbReference type="InterPro" id="IPR035992">
    <property type="entry name" value="Ricin_B-like_lectins"/>
</dbReference>
<reference evidence="12 13" key="1">
    <citation type="submission" date="2016-10" db="EMBL/GenBank/DDBJ databases">
        <authorList>
            <person name="de Groot N.N."/>
        </authorList>
    </citation>
    <scope>NUCLEOTIDE SEQUENCE [LARGE SCALE GENOMIC DNA]</scope>
    <source>
        <strain evidence="12 13">NLAE-zl-C57</strain>
    </source>
</reference>
<dbReference type="PANTHER" id="PTHR46323">
    <property type="entry name" value="BETA-GALACTOSIDASE"/>
    <property type="match status" value="1"/>
</dbReference>
<protein>
    <recommendedName>
        <fullName evidence="5 10">Beta-galactosidase</fullName>
        <ecNumber evidence="5 10">3.2.1.23</ecNumber>
    </recommendedName>
    <alternativeName>
        <fullName evidence="9 10">Lactase</fullName>
    </alternativeName>
</protein>
<comment type="similarity">
    <text evidence="3 10">Belongs to the glycosyl hydrolase 2 family.</text>
</comment>
<dbReference type="Pfam" id="PF02837">
    <property type="entry name" value="Glyco_hydro_2_N"/>
    <property type="match status" value="1"/>
</dbReference>
<name>A0A1G8DDJ0_BACOV</name>
<dbReference type="InterPro" id="IPR008979">
    <property type="entry name" value="Galactose-bd-like_sf"/>
</dbReference>
<evidence type="ECO:0000256" key="10">
    <source>
        <dbReference type="RuleBase" id="RU361154"/>
    </source>
</evidence>
<dbReference type="PROSITE" id="PS00608">
    <property type="entry name" value="GLYCOSYL_HYDROL_F2_2"/>
    <property type="match status" value="1"/>
</dbReference>
<dbReference type="GO" id="GO:0004565">
    <property type="term" value="F:beta-galactosidase activity"/>
    <property type="evidence" value="ECO:0007669"/>
    <property type="project" value="UniProtKB-EC"/>
</dbReference>
<evidence type="ECO:0000256" key="6">
    <source>
        <dbReference type="ARBA" id="ARBA00022801"/>
    </source>
</evidence>
<accession>A0A1G8DDJ0</accession>
<dbReference type="GO" id="GO:0005990">
    <property type="term" value="P:lactose catabolic process"/>
    <property type="evidence" value="ECO:0007669"/>
    <property type="project" value="TreeGrafter"/>
</dbReference>
<dbReference type="SUPFAM" id="SSF50370">
    <property type="entry name" value="Ricin B-like lectins"/>
    <property type="match status" value="1"/>
</dbReference>
<dbReference type="Gene3D" id="2.60.120.260">
    <property type="entry name" value="Galactose-binding domain-like"/>
    <property type="match status" value="1"/>
</dbReference>
<dbReference type="InterPro" id="IPR006104">
    <property type="entry name" value="Glyco_hydro_2_N"/>
</dbReference>
<dbReference type="Gene3D" id="3.20.20.80">
    <property type="entry name" value="Glycosidases"/>
    <property type="match status" value="1"/>
</dbReference>
<evidence type="ECO:0000256" key="5">
    <source>
        <dbReference type="ARBA" id="ARBA00012756"/>
    </source>
</evidence>
<dbReference type="Proteomes" id="UP000181870">
    <property type="component" value="Unassembled WGS sequence"/>
</dbReference>
<evidence type="ECO:0000313" key="13">
    <source>
        <dbReference type="Proteomes" id="UP000181870"/>
    </source>
</evidence>
<dbReference type="InterPro" id="IPR017853">
    <property type="entry name" value="GH"/>
</dbReference>
<dbReference type="InterPro" id="IPR006102">
    <property type="entry name" value="Ig-like_GH2"/>
</dbReference>
<sequence>MKNILFFIGLFSFLFCCKCNLIAQEIQEDVLYKIVSPKGLVLDNHESPTNMTGVFLEKEKKGAKGQLWRIVPYKECYVIYSPFTAKSLDIVDTDNGKHPLNLWDYSRANVNQHWCIVPDTDGRYAILHNHSNWGITFKENEKEGAEIYAINVSETTWKFVKTSVKLPPENIRGKHEWENEQIFAVNKEPGHSTYIPYPSIESLRNDRLFYEKPWETSSSSFYSSLNGQWKFYWAKQPSERPVDFYKTTYDTSTWDEIMVPSNWEMLGYGTPIYTNVNYPFKNLPSKILPQKGFTNETEMNPVGSYRRNFQIPEDWDGKKIFLHFDGVYSGMYVWVNGHRVGYSQGANNDAEFDITSFVNVGENMLAVEVYRWTDGSYIEDQDMFRLSGIHRDVYIYATPQMYIRDFSLRSDFQFDDLLSSKLNVDLWIKNDGGKVAKGNSVEIQLWDPFGKLVVNQVQPIENLFKNKENKLSICTLVENPLLWSAESPQLYTVILALKNDQGKEIEAISSKFGFRKIEIKNKRVYLNNEQVFFKGTNRHDIDPRFGKAVPVSTMIKDIELMKRHNINTVRTSHYPNSPKMYALYDYYGLYVMDEADLENHGNHGLSDKLSWQPAFLDRITRVIQRDKNHPSVIFWSLGNEGGAGVNFDAMYKRAKELDPSRPVHYEGKNDAADIDSQMYLDIARMSRFDQLDTNKPYFLCEYAHSMGNAPGNLAEYWEYIENKSQRMIGASIWDWVDQGINKVGAPTSHYYYGGDFGDKPNDADFCCNGLVTPDRRVTAKLLEVKKVYQYIKLRPLAISAGKIEVSNGYDFLNLNNFRVVWKILKDGMEIEQGTIDEGLNLPPNEKATLTIPYTTKIRSDSEFFLNIYFLTKNKMSWAEAGFCIAEEQIPLNERPSVAKVDLSSLSQLKIDVLKDSLGIHGSNFQVLFDKLNGKLLSLKYSGKERIYNNGGLMLNWYRSVGNDKYTDQHYYNSNIKNLLFNYRLDETGKFVTLIINATVNVDALKPIEIPYSVKYIIYENGIIDVEASFTKYADATIIRRLGLQLIMPSGYENVQWYGCGPHENYIDRVQSAMIGCYNMTVDDMASEHYVRSQSMGNREKIRWVTITDAKGDGLKITSKDNLSFSALHYTDQDLWKVAHDFKLKEIKKPEVYLNLDCMQQGLGNATCGDIPLPKYMIPENRPVSYSFRIERVE</sequence>
<dbReference type="SUPFAM" id="SSF51445">
    <property type="entry name" value="(Trans)glycosidases"/>
    <property type="match status" value="1"/>
</dbReference>
<comment type="subunit">
    <text evidence="4">Monomer.</text>
</comment>
<proteinExistence type="inferred from homology"/>
<dbReference type="GO" id="GO:0030246">
    <property type="term" value="F:carbohydrate binding"/>
    <property type="evidence" value="ECO:0007669"/>
    <property type="project" value="InterPro"/>
</dbReference>
<dbReference type="EMBL" id="FNDO01000008">
    <property type="protein sequence ID" value="SDH55664.1"/>
    <property type="molecule type" value="Genomic_DNA"/>
</dbReference>
<dbReference type="InterPro" id="IPR013783">
    <property type="entry name" value="Ig-like_fold"/>
</dbReference>
<dbReference type="Gene3D" id="2.70.98.10">
    <property type="match status" value="1"/>
</dbReference>
<evidence type="ECO:0000259" key="11">
    <source>
        <dbReference type="SMART" id="SM01038"/>
    </source>
</evidence>
<dbReference type="PROSITE" id="PS00719">
    <property type="entry name" value="GLYCOSYL_HYDROL_F2_1"/>
    <property type="match status" value="1"/>
</dbReference>
<comment type="cofactor">
    <cofactor evidence="2">
        <name>Ca(2+)</name>
        <dbReference type="ChEBI" id="CHEBI:29108"/>
    </cofactor>
</comment>
<keyword evidence="6 10" id="KW-0378">Hydrolase</keyword>
<dbReference type="InterPro" id="IPR004199">
    <property type="entry name" value="B-gal_small/dom_5"/>
</dbReference>
<dbReference type="Pfam" id="PF16353">
    <property type="entry name" value="LacZ_4"/>
    <property type="match status" value="1"/>
</dbReference>
<dbReference type="EC" id="3.2.1.23" evidence="5 10"/>
<evidence type="ECO:0000256" key="7">
    <source>
        <dbReference type="ARBA" id="ARBA00022837"/>
    </source>
</evidence>
<evidence type="ECO:0000256" key="1">
    <source>
        <dbReference type="ARBA" id="ARBA00001412"/>
    </source>
</evidence>
<dbReference type="SUPFAM" id="SSF49785">
    <property type="entry name" value="Galactose-binding domain-like"/>
    <property type="match status" value="1"/>
</dbReference>
<organism evidence="12 13">
    <name type="scientific">Bacteroides ovatus</name>
    <dbReference type="NCBI Taxonomy" id="28116"/>
    <lineage>
        <taxon>Bacteria</taxon>
        <taxon>Pseudomonadati</taxon>
        <taxon>Bacteroidota</taxon>
        <taxon>Bacteroidia</taxon>
        <taxon>Bacteroidales</taxon>
        <taxon>Bacteroidaceae</taxon>
        <taxon>Bacteroides</taxon>
    </lineage>
</organism>
<evidence type="ECO:0000313" key="12">
    <source>
        <dbReference type="EMBL" id="SDH55664.1"/>
    </source>
</evidence>
<dbReference type="Pfam" id="PF02836">
    <property type="entry name" value="Glyco_hydro_2_C"/>
    <property type="match status" value="1"/>
</dbReference>
<dbReference type="InterPro" id="IPR006101">
    <property type="entry name" value="Glyco_hydro_2"/>
</dbReference>
<dbReference type="RefSeq" id="WP_074636417.1">
    <property type="nucleotide sequence ID" value="NZ_FNDO01000008.1"/>
</dbReference>
<evidence type="ECO:0000256" key="4">
    <source>
        <dbReference type="ARBA" id="ARBA00011245"/>
    </source>
</evidence>
<dbReference type="SUPFAM" id="SSF74650">
    <property type="entry name" value="Galactose mutarotase-like"/>
    <property type="match status" value="1"/>
</dbReference>
<dbReference type="PRINTS" id="PR00132">
    <property type="entry name" value="GLHYDRLASE2"/>
</dbReference>
<dbReference type="GO" id="GO:0009341">
    <property type="term" value="C:beta-galactosidase complex"/>
    <property type="evidence" value="ECO:0007669"/>
    <property type="project" value="InterPro"/>
</dbReference>
<evidence type="ECO:0000256" key="2">
    <source>
        <dbReference type="ARBA" id="ARBA00001913"/>
    </source>
</evidence>
<gene>
    <name evidence="12" type="ORF">SAMN05192582_10086</name>
</gene>
<evidence type="ECO:0000256" key="9">
    <source>
        <dbReference type="ARBA" id="ARBA00032230"/>
    </source>
</evidence>
<dbReference type="Pfam" id="PF02929">
    <property type="entry name" value="Bgal_small_N"/>
    <property type="match status" value="1"/>
</dbReference>
<dbReference type="CDD" id="cd00161">
    <property type="entry name" value="beta-trefoil_Ricin-like"/>
    <property type="match status" value="1"/>
</dbReference>
<dbReference type="Gene3D" id="2.80.10.50">
    <property type="match status" value="1"/>
</dbReference>
<dbReference type="InterPro" id="IPR036156">
    <property type="entry name" value="Beta-gal/glucu_dom_sf"/>
</dbReference>
<dbReference type="InterPro" id="IPR032312">
    <property type="entry name" value="LacZ_4"/>
</dbReference>
<dbReference type="SMART" id="SM01038">
    <property type="entry name" value="Bgal_small_N"/>
    <property type="match status" value="1"/>
</dbReference>
<dbReference type="InterPro" id="IPR023230">
    <property type="entry name" value="Glyco_hydro_2_CS"/>
</dbReference>
<keyword evidence="7" id="KW-0106">Calcium</keyword>